<organism evidence="1 2">
    <name type="scientific">Senna tora</name>
    <dbReference type="NCBI Taxonomy" id="362788"/>
    <lineage>
        <taxon>Eukaryota</taxon>
        <taxon>Viridiplantae</taxon>
        <taxon>Streptophyta</taxon>
        <taxon>Embryophyta</taxon>
        <taxon>Tracheophyta</taxon>
        <taxon>Spermatophyta</taxon>
        <taxon>Magnoliopsida</taxon>
        <taxon>eudicotyledons</taxon>
        <taxon>Gunneridae</taxon>
        <taxon>Pentapetalae</taxon>
        <taxon>rosids</taxon>
        <taxon>fabids</taxon>
        <taxon>Fabales</taxon>
        <taxon>Fabaceae</taxon>
        <taxon>Caesalpinioideae</taxon>
        <taxon>Cassia clade</taxon>
        <taxon>Senna</taxon>
    </lineage>
</organism>
<evidence type="ECO:0000313" key="1">
    <source>
        <dbReference type="EMBL" id="KAF7833005.1"/>
    </source>
</evidence>
<reference evidence="1" key="1">
    <citation type="submission" date="2020-09" db="EMBL/GenBank/DDBJ databases">
        <title>Genome-Enabled Discovery of Anthraquinone Biosynthesis in Senna tora.</title>
        <authorList>
            <person name="Kang S.-H."/>
            <person name="Pandey R.P."/>
            <person name="Lee C.-M."/>
            <person name="Sim J.-S."/>
            <person name="Jeong J.-T."/>
            <person name="Choi B.-S."/>
            <person name="Jung M."/>
            <person name="Ginzburg D."/>
            <person name="Zhao K."/>
            <person name="Won S.Y."/>
            <person name="Oh T.-J."/>
            <person name="Yu Y."/>
            <person name="Kim N.-H."/>
            <person name="Lee O.R."/>
            <person name="Lee T.-H."/>
            <person name="Bashyal P."/>
            <person name="Kim T.-S."/>
            <person name="Lee W.-H."/>
            <person name="Kawkins C."/>
            <person name="Kim C.-K."/>
            <person name="Kim J.S."/>
            <person name="Ahn B.O."/>
            <person name="Rhee S.Y."/>
            <person name="Sohng J.K."/>
        </authorList>
    </citation>
    <scope>NUCLEOTIDE SEQUENCE</scope>
    <source>
        <tissue evidence="1">Leaf</tissue>
    </source>
</reference>
<dbReference type="Proteomes" id="UP000634136">
    <property type="component" value="Unassembled WGS sequence"/>
</dbReference>
<dbReference type="EMBL" id="JAAIUW010000005">
    <property type="protein sequence ID" value="KAF7833005.1"/>
    <property type="molecule type" value="Genomic_DNA"/>
</dbReference>
<dbReference type="AlphaFoldDB" id="A0A834WVE1"/>
<comment type="caution">
    <text evidence="1">The sequence shown here is derived from an EMBL/GenBank/DDBJ whole genome shotgun (WGS) entry which is preliminary data.</text>
</comment>
<evidence type="ECO:0000313" key="2">
    <source>
        <dbReference type="Proteomes" id="UP000634136"/>
    </source>
</evidence>
<keyword evidence="2" id="KW-1185">Reference proteome</keyword>
<gene>
    <name evidence="1" type="ORF">G2W53_015338</name>
</gene>
<name>A0A834WVE1_9FABA</name>
<protein>
    <submittedName>
        <fullName evidence="1">Uncharacterized protein</fullName>
    </submittedName>
</protein>
<sequence>MQGLKPNVIPNLYRDLRRTMQAYFGVFKVKILDIIHFHFVLNVGMSSNEGKLLPFLCLKIYNFPYSDKLGEILDKDDDQQVVTGIFERFQEGLATRSYLVSLLYIDEALVDE</sequence>
<proteinExistence type="predicted"/>
<accession>A0A834WVE1</accession>